<feature type="region of interest" description="Disordered" evidence="1">
    <location>
        <begin position="1055"/>
        <end position="1074"/>
    </location>
</feature>
<accession>A0AAD6WNU3</accession>
<dbReference type="CDD" id="cd21037">
    <property type="entry name" value="MLKL_NTD"/>
    <property type="match status" value="1"/>
</dbReference>
<dbReference type="Proteomes" id="UP001218188">
    <property type="component" value="Unassembled WGS sequence"/>
</dbReference>
<evidence type="ECO:0000313" key="4">
    <source>
        <dbReference type="Proteomes" id="UP001218188"/>
    </source>
</evidence>
<dbReference type="InterPro" id="IPR059179">
    <property type="entry name" value="MLKL-like_MCAfunc"/>
</dbReference>
<dbReference type="AlphaFoldDB" id="A0AAD6WNU3"/>
<evidence type="ECO:0000313" key="3">
    <source>
        <dbReference type="EMBL" id="KAJ7021413.1"/>
    </source>
</evidence>
<protein>
    <recommendedName>
        <fullName evidence="2">Novel STAND NTPase 1 domain-containing protein</fullName>
    </recommendedName>
</protein>
<sequence>MPRHLTKTEISLNDVSTCLTIARSTLELLADTLKISGLEAILNTTQSLVKLAENRNICNELMEQSHQLLNAIIAVYIKSNTGAELPPVESRTLHKVHTFVEAQQGGNKIKKFFRQGELGALFKDCKAELQQGLDFFQFTDIEYIKITNIMTEVEEMQGQARARHQEVLNMIETLASSDSASTISHVYSNSYARQDCLVFPFLVSNSISMLPAEPKIFHGRDTELAHILTLFTQEAPRIAILGAGGMGKTSLSRAVLHHSDISTKYGANRFFIACDGSKNKVELVDVIGAHLGLKPGKDLTQGVFQRLSSAPPTLLILDNLETPWDPAESRKEIEEFLSLLTDITSLALMITMRGAERPAKVRWTRPFLLPLQPLTQDTAQKMFLDIADEGHPIEEVNQILALTDNMPLAINLLAHLVDTEGCPAILSRWEAEKTALLSEGYDKRTNLELSISLSLSSPRITSIPHSQDLLSLLSILPDGLSDVELKQSNFPIQDILACKAVLLRTALAYNDDHQRLKVLVPIREYMQHSLPVKEQMLRPLFKHFQELLELYRDHAGKQSASLLVSRISSNFANIQNILQNSLHTGHPDLVDSIYCTCHLNRFSTVAGRGAVFPFDLISPMLPELANPRLEVYIIVEALASWSSLDAHSNELVVRAQELFTYFDDPDLQDQVSGTFYLSLARYNFNHEQDIPMSMKHTETALKLIANTGRRCNALLLLSLIRCSLGNYGAGQVYARELQMLARSHGDLHYEASGLRVEAINSKALGNYPHAISLFKRALTLLDLCSMAQGFEAHVLRIGLGDIHMLKSEYIEAYNVHNQILQEAENDPYPRGVALINIADIEVSMGTEKHEIQRRIDATRSIFKVHGFGILATACDCIQADLNLREGDMSSSLFRQCLRETQGKSSELVDYCLERLGDISRWEGSDHDSLWSTVFLVQSLKQKKKLGVHKALQYIGDVFLRADDKVTATSLFKLALEGFTQMDVHRSRAECMTRLGDISGKSGDLLNALELWEMARPLFERSSQAKKVQAIDERVARIDEGVKEQHQRNLAHLAQLSAPSGTTENAEEDDSGTELELGEMEVEEAALHGDFFGRAKDQLVF</sequence>
<organism evidence="3 4">
    <name type="scientific">Mycena alexandri</name>
    <dbReference type="NCBI Taxonomy" id="1745969"/>
    <lineage>
        <taxon>Eukaryota</taxon>
        <taxon>Fungi</taxon>
        <taxon>Dikarya</taxon>
        <taxon>Basidiomycota</taxon>
        <taxon>Agaricomycotina</taxon>
        <taxon>Agaricomycetes</taxon>
        <taxon>Agaricomycetidae</taxon>
        <taxon>Agaricales</taxon>
        <taxon>Marasmiineae</taxon>
        <taxon>Mycenaceae</taxon>
        <taxon>Mycena</taxon>
    </lineage>
</organism>
<dbReference type="SUPFAM" id="SSF52540">
    <property type="entry name" value="P-loop containing nucleoside triphosphate hydrolases"/>
    <property type="match status" value="1"/>
</dbReference>
<proteinExistence type="predicted"/>
<comment type="caution">
    <text evidence="3">The sequence shown here is derived from an EMBL/GenBank/DDBJ whole genome shotgun (WGS) entry which is preliminary data.</text>
</comment>
<dbReference type="Pfam" id="PF20703">
    <property type="entry name" value="nSTAND1"/>
    <property type="match status" value="1"/>
</dbReference>
<name>A0AAD6WNU3_9AGAR</name>
<feature type="domain" description="Novel STAND NTPase 1" evidence="2">
    <location>
        <begin position="213"/>
        <end position="415"/>
    </location>
</feature>
<dbReference type="InterPro" id="IPR049052">
    <property type="entry name" value="nSTAND1"/>
</dbReference>
<dbReference type="PANTHER" id="PTHR47691:SF3">
    <property type="entry name" value="HTH-TYPE TRANSCRIPTIONAL REGULATOR RV0890C-RELATED"/>
    <property type="match status" value="1"/>
</dbReference>
<dbReference type="InterPro" id="IPR027417">
    <property type="entry name" value="P-loop_NTPase"/>
</dbReference>
<evidence type="ECO:0000259" key="2">
    <source>
        <dbReference type="Pfam" id="PF20703"/>
    </source>
</evidence>
<dbReference type="Gene3D" id="1.25.40.10">
    <property type="entry name" value="Tetratricopeptide repeat domain"/>
    <property type="match status" value="2"/>
</dbReference>
<reference evidence="3" key="1">
    <citation type="submission" date="2023-03" db="EMBL/GenBank/DDBJ databases">
        <title>Massive genome expansion in bonnet fungi (Mycena s.s.) driven by repeated elements and novel gene families across ecological guilds.</title>
        <authorList>
            <consortium name="Lawrence Berkeley National Laboratory"/>
            <person name="Harder C.B."/>
            <person name="Miyauchi S."/>
            <person name="Viragh M."/>
            <person name="Kuo A."/>
            <person name="Thoen E."/>
            <person name="Andreopoulos B."/>
            <person name="Lu D."/>
            <person name="Skrede I."/>
            <person name="Drula E."/>
            <person name="Henrissat B."/>
            <person name="Morin E."/>
            <person name="Kohler A."/>
            <person name="Barry K."/>
            <person name="LaButti K."/>
            <person name="Morin E."/>
            <person name="Salamov A."/>
            <person name="Lipzen A."/>
            <person name="Mereny Z."/>
            <person name="Hegedus B."/>
            <person name="Baldrian P."/>
            <person name="Stursova M."/>
            <person name="Weitz H."/>
            <person name="Taylor A."/>
            <person name="Grigoriev I.V."/>
            <person name="Nagy L.G."/>
            <person name="Martin F."/>
            <person name="Kauserud H."/>
        </authorList>
    </citation>
    <scope>NUCLEOTIDE SEQUENCE</scope>
    <source>
        <strain evidence="3">CBHHK200</strain>
    </source>
</reference>
<keyword evidence="4" id="KW-1185">Reference proteome</keyword>
<dbReference type="InterPro" id="IPR011990">
    <property type="entry name" value="TPR-like_helical_dom_sf"/>
</dbReference>
<gene>
    <name evidence="3" type="ORF">C8F04DRAFT_1314593</name>
</gene>
<dbReference type="PANTHER" id="PTHR47691">
    <property type="entry name" value="REGULATOR-RELATED"/>
    <property type="match status" value="1"/>
</dbReference>
<dbReference type="EMBL" id="JARJCM010000233">
    <property type="protein sequence ID" value="KAJ7021413.1"/>
    <property type="molecule type" value="Genomic_DNA"/>
</dbReference>
<feature type="compositionally biased region" description="Acidic residues" evidence="1">
    <location>
        <begin position="1064"/>
        <end position="1074"/>
    </location>
</feature>
<dbReference type="Gene3D" id="3.40.50.300">
    <property type="entry name" value="P-loop containing nucleotide triphosphate hydrolases"/>
    <property type="match status" value="1"/>
</dbReference>
<dbReference type="SUPFAM" id="SSF48452">
    <property type="entry name" value="TPR-like"/>
    <property type="match status" value="2"/>
</dbReference>
<evidence type="ECO:0000256" key="1">
    <source>
        <dbReference type="SAM" id="MobiDB-lite"/>
    </source>
</evidence>